<comment type="caution">
    <text evidence="1">The sequence shown here is derived from an EMBL/GenBank/DDBJ whole genome shotgun (WGS) entry which is preliminary data.</text>
</comment>
<gene>
    <name evidence="1" type="ORF">FA95DRAFT_1506534</name>
</gene>
<evidence type="ECO:0000313" key="2">
    <source>
        <dbReference type="Proteomes" id="UP000814033"/>
    </source>
</evidence>
<accession>A0ACB8R159</accession>
<reference evidence="1" key="2">
    <citation type="journal article" date="2022" name="New Phytol.">
        <title>Evolutionary transition to the ectomycorrhizal habit in the genomes of a hyperdiverse lineage of mushroom-forming fungi.</title>
        <authorList>
            <person name="Looney B."/>
            <person name="Miyauchi S."/>
            <person name="Morin E."/>
            <person name="Drula E."/>
            <person name="Courty P.E."/>
            <person name="Kohler A."/>
            <person name="Kuo A."/>
            <person name="LaButti K."/>
            <person name="Pangilinan J."/>
            <person name="Lipzen A."/>
            <person name="Riley R."/>
            <person name="Andreopoulos W."/>
            <person name="He G."/>
            <person name="Johnson J."/>
            <person name="Nolan M."/>
            <person name="Tritt A."/>
            <person name="Barry K.W."/>
            <person name="Grigoriev I.V."/>
            <person name="Nagy L.G."/>
            <person name="Hibbett D."/>
            <person name="Henrissat B."/>
            <person name="Matheny P.B."/>
            <person name="Labbe J."/>
            <person name="Martin F.M."/>
        </authorList>
    </citation>
    <scope>NUCLEOTIDE SEQUENCE</scope>
    <source>
        <strain evidence="1">FP105234-sp</strain>
    </source>
</reference>
<proteinExistence type="predicted"/>
<dbReference type="Proteomes" id="UP000814033">
    <property type="component" value="Unassembled WGS sequence"/>
</dbReference>
<feature type="non-terminal residue" evidence="1">
    <location>
        <position position="224"/>
    </location>
</feature>
<evidence type="ECO:0000313" key="1">
    <source>
        <dbReference type="EMBL" id="KAI0037753.1"/>
    </source>
</evidence>
<keyword evidence="2" id="KW-1185">Reference proteome</keyword>
<reference evidence="1" key="1">
    <citation type="submission" date="2021-02" db="EMBL/GenBank/DDBJ databases">
        <authorList>
            <consortium name="DOE Joint Genome Institute"/>
            <person name="Ahrendt S."/>
            <person name="Looney B.P."/>
            <person name="Miyauchi S."/>
            <person name="Morin E."/>
            <person name="Drula E."/>
            <person name="Courty P.E."/>
            <person name="Chicoki N."/>
            <person name="Fauchery L."/>
            <person name="Kohler A."/>
            <person name="Kuo A."/>
            <person name="Labutti K."/>
            <person name="Pangilinan J."/>
            <person name="Lipzen A."/>
            <person name="Riley R."/>
            <person name="Andreopoulos W."/>
            <person name="He G."/>
            <person name="Johnson J."/>
            <person name="Barry K.W."/>
            <person name="Grigoriev I.V."/>
            <person name="Nagy L."/>
            <person name="Hibbett D."/>
            <person name="Henrissat B."/>
            <person name="Matheny P.B."/>
            <person name="Labbe J."/>
            <person name="Martin F."/>
        </authorList>
    </citation>
    <scope>NUCLEOTIDE SEQUENCE</scope>
    <source>
        <strain evidence="1">FP105234-sp</strain>
    </source>
</reference>
<sequence>MTTIAADALSSAVPKLDARGYNWAIWSTRFTVAVEAKEKWGHFDGTNTRPVAAADPVTAEELALQATWDRDERTSKSLLTQRLPDSTVVRLKKLGTVAAQWASLVAEYTVKGAYAQTNLRKVFLESKCPNEGDVAVFMDDLRTRREELAAVGVDIEDADYRSTILASLPTYLSNFASAQLAAVSLINPSTSVDPDTLATLVSHEYERQKLKRRNPGPKSAAPAA</sequence>
<name>A0ACB8R159_9AGAM</name>
<organism evidence="1 2">
    <name type="scientific">Auriscalpium vulgare</name>
    <dbReference type="NCBI Taxonomy" id="40419"/>
    <lineage>
        <taxon>Eukaryota</taxon>
        <taxon>Fungi</taxon>
        <taxon>Dikarya</taxon>
        <taxon>Basidiomycota</taxon>
        <taxon>Agaricomycotina</taxon>
        <taxon>Agaricomycetes</taxon>
        <taxon>Russulales</taxon>
        <taxon>Auriscalpiaceae</taxon>
        <taxon>Auriscalpium</taxon>
    </lineage>
</organism>
<dbReference type="EMBL" id="MU276734">
    <property type="protein sequence ID" value="KAI0037753.1"/>
    <property type="molecule type" value="Genomic_DNA"/>
</dbReference>
<protein>
    <submittedName>
        <fullName evidence="1">Uncharacterized protein</fullName>
    </submittedName>
</protein>